<reference evidence="2 3" key="1">
    <citation type="submission" date="2019-03" db="EMBL/GenBank/DDBJ databases">
        <title>Complete genome sequence of Ferrigenium kumadai strain An22, a microaerophilic iron-oxidizing bacterium isolated from a paddy field soil.</title>
        <authorList>
            <person name="Watanabe T."/>
            <person name="Asakawa S."/>
        </authorList>
    </citation>
    <scope>NUCLEOTIDE SEQUENCE [LARGE SCALE GENOMIC DNA]</scope>
    <source>
        <strain evidence="2 3">An22</strain>
    </source>
</reference>
<dbReference type="InterPro" id="IPR003607">
    <property type="entry name" value="HD/PDEase_dom"/>
</dbReference>
<dbReference type="RefSeq" id="WP_212785194.1">
    <property type="nucleotide sequence ID" value="NZ_AP019536.1"/>
</dbReference>
<dbReference type="SMART" id="SM00065">
    <property type="entry name" value="GAF"/>
    <property type="match status" value="1"/>
</dbReference>
<dbReference type="GO" id="GO:0008081">
    <property type="term" value="F:phosphoric diester hydrolase activity"/>
    <property type="evidence" value="ECO:0007669"/>
    <property type="project" value="UniProtKB-ARBA"/>
</dbReference>
<dbReference type="Proteomes" id="UP001319121">
    <property type="component" value="Chromosome"/>
</dbReference>
<dbReference type="PANTHER" id="PTHR43155">
    <property type="entry name" value="CYCLIC DI-GMP PHOSPHODIESTERASE PA4108-RELATED"/>
    <property type="match status" value="1"/>
</dbReference>
<evidence type="ECO:0000313" key="2">
    <source>
        <dbReference type="EMBL" id="BBI99933.1"/>
    </source>
</evidence>
<proteinExistence type="predicted"/>
<dbReference type="Gene3D" id="3.30.450.40">
    <property type="match status" value="1"/>
</dbReference>
<dbReference type="SUPFAM" id="SSF109604">
    <property type="entry name" value="HD-domain/PDEase-like"/>
    <property type="match status" value="1"/>
</dbReference>
<name>A0AAN1VZY8_9PROT</name>
<dbReference type="SMART" id="SM00471">
    <property type="entry name" value="HDc"/>
    <property type="match status" value="1"/>
</dbReference>
<dbReference type="SUPFAM" id="SSF55781">
    <property type="entry name" value="GAF domain-like"/>
    <property type="match status" value="1"/>
</dbReference>
<dbReference type="Gene3D" id="1.10.3210.10">
    <property type="entry name" value="Hypothetical protein af1432"/>
    <property type="match status" value="1"/>
</dbReference>
<keyword evidence="3" id="KW-1185">Reference proteome</keyword>
<gene>
    <name evidence="2" type="ORF">FGKAn22_16260</name>
</gene>
<dbReference type="InterPro" id="IPR006675">
    <property type="entry name" value="HDIG_dom"/>
</dbReference>
<dbReference type="PROSITE" id="PS51832">
    <property type="entry name" value="HD_GYP"/>
    <property type="match status" value="1"/>
</dbReference>
<dbReference type="PANTHER" id="PTHR43155:SF2">
    <property type="entry name" value="CYCLIC DI-GMP PHOSPHODIESTERASE PA4108"/>
    <property type="match status" value="1"/>
</dbReference>
<dbReference type="InterPro" id="IPR003018">
    <property type="entry name" value="GAF"/>
</dbReference>
<evidence type="ECO:0000313" key="3">
    <source>
        <dbReference type="Proteomes" id="UP001319121"/>
    </source>
</evidence>
<dbReference type="AlphaFoldDB" id="A0AAN1VZY8"/>
<dbReference type="InterPro" id="IPR037522">
    <property type="entry name" value="HD_GYP_dom"/>
</dbReference>
<dbReference type="CDD" id="cd00077">
    <property type="entry name" value="HDc"/>
    <property type="match status" value="1"/>
</dbReference>
<accession>A0AAN1VZY8</accession>
<dbReference type="NCBIfam" id="TIGR00277">
    <property type="entry name" value="HDIG"/>
    <property type="match status" value="1"/>
</dbReference>
<sequence length="550" mass="60132">MSHEQQILPILYEMAMSIGGEVSLKPLLVKTLQRLLYHTSFPAGLVFLDMPPDTGAATVEARLEAVIGDFELGGSVGHTLTLPATLLRGGPELREDPALLASLSGQGSAYSMFLRLPIDRHGVILLLAPRLPQTELPLTRIFQPVMANLAKAILLCRHYDAYTAGLVSERDVAWESLRKVNRALKTLSSGNEALVRASEEATLLQEMCRVVVEVGGYHVAWVGYAQNDEKKSVQPMAQYGIEADYLGKLRFSWADDEFGRGPTGTAIRSGELQVISDAYTAPSFTPWRAAAIESGCASILALPLMDSEGHAFGALTIDTAEANAFHEEEVRLLRELANDLSYGIVNLRSRAERRRNAEQLHKGLEDTIQAISATVEMRDPSTSGHQRRVAQLAGAIATELGLTPDRVHGIRLAGMVHDVGKIGVPAEILSKPARLSPIEMRLVREHAAMGYNILKDVKFAWPVAEIAHQHHERMDGSGYPQGLKGEAICLEARIVAVADVVESMASHRPYRPAMGMESVVQEITVNRGVLYDAQVVDVCLRLLDQGFKFE</sequence>
<feature type="domain" description="HD-GYP" evidence="1">
    <location>
        <begin position="360"/>
        <end position="550"/>
    </location>
</feature>
<evidence type="ECO:0000259" key="1">
    <source>
        <dbReference type="PROSITE" id="PS51832"/>
    </source>
</evidence>
<dbReference type="KEGG" id="fku:FGKAn22_16260"/>
<dbReference type="InterPro" id="IPR029016">
    <property type="entry name" value="GAF-like_dom_sf"/>
</dbReference>
<organism evidence="2 3">
    <name type="scientific">Ferrigenium kumadai</name>
    <dbReference type="NCBI Taxonomy" id="1682490"/>
    <lineage>
        <taxon>Bacteria</taxon>
        <taxon>Pseudomonadati</taxon>
        <taxon>Pseudomonadota</taxon>
        <taxon>Betaproteobacteria</taxon>
        <taxon>Nitrosomonadales</taxon>
        <taxon>Gallionellaceae</taxon>
        <taxon>Ferrigenium</taxon>
    </lineage>
</organism>
<dbReference type="Pfam" id="PF13487">
    <property type="entry name" value="HD_5"/>
    <property type="match status" value="1"/>
</dbReference>
<protein>
    <recommendedName>
        <fullName evidence="1">HD-GYP domain-containing protein</fullName>
    </recommendedName>
</protein>
<dbReference type="Pfam" id="PF13185">
    <property type="entry name" value="GAF_2"/>
    <property type="match status" value="1"/>
</dbReference>
<dbReference type="EMBL" id="AP019536">
    <property type="protein sequence ID" value="BBI99933.1"/>
    <property type="molecule type" value="Genomic_DNA"/>
</dbReference>